<dbReference type="RefSeq" id="WP_125014766.1">
    <property type="nucleotide sequence ID" value="NZ_QWEZ01000001.1"/>
</dbReference>
<dbReference type="SUPFAM" id="SSF55021">
    <property type="entry name" value="ACT-like"/>
    <property type="match status" value="1"/>
</dbReference>
<dbReference type="InterPro" id="IPR045865">
    <property type="entry name" value="ACT-like_dom_sf"/>
</dbReference>
<reference evidence="1 2" key="2">
    <citation type="submission" date="2018-12" db="EMBL/GenBank/DDBJ databases">
        <title>Simiduia agarivorans gen. nov., sp. nov., a marine, agarolytic bacterium isolated from shallow coastal water from Keelung, Taiwan.</title>
        <authorList>
            <person name="Shieh W.Y."/>
        </authorList>
    </citation>
    <scope>NUCLEOTIDE SEQUENCE [LARGE SCALE GENOMIC DNA]</scope>
    <source>
        <strain evidence="1 2">GTF-13</strain>
    </source>
</reference>
<evidence type="ECO:0008006" key="3">
    <source>
        <dbReference type="Google" id="ProtNLM"/>
    </source>
</evidence>
<keyword evidence="2" id="KW-1185">Reference proteome</keyword>
<accession>A0A3P3VQU7</accession>
<sequence>MNRFNLRLVARNTPGSLERILNTSRVRCFHINHFAAALDEQQNYAIDMAVSSERNIDQLVLQLTKQFDIRELEQRRCRNAG</sequence>
<proteinExistence type="predicted"/>
<dbReference type="Proteomes" id="UP000280792">
    <property type="component" value="Unassembled WGS sequence"/>
</dbReference>
<protein>
    <recommendedName>
        <fullName evidence="3">Acetolactate synthase</fullName>
    </recommendedName>
</protein>
<dbReference type="AlphaFoldDB" id="A0A3P3VQU7"/>
<evidence type="ECO:0000313" key="1">
    <source>
        <dbReference type="EMBL" id="RRJ84338.1"/>
    </source>
</evidence>
<reference evidence="1 2" key="1">
    <citation type="submission" date="2018-08" db="EMBL/GenBank/DDBJ databases">
        <authorList>
            <person name="Khan S.A."/>
        </authorList>
    </citation>
    <scope>NUCLEOTIDE SEQUENCE [LARGE SCALE GENOMIC DNA]</scope>
    <source>
        <strain evidence="1 2">GTF-13</strain>
    </source>
</reference>
<comment type="caution">
    <text evidence="1">The sequence shown here is derived from an EMBL/GenBank/DDBJ whole genome shotgun (WGS) entry which is preliminary data.</text>
</comment>
<dbReference type="Gene3D" id="3.30.70.260">
    <property type="match status" value="1"/>
</dbReference>
<dbReference type="Pfam" id="PF13710">
    <property type="entry name" value="ACT_5"/>
    <property type="match status" value="1"/>
</dbReference>
<dbReference type="EMBL" id="QWEZ01000001">
    <property type="protein sequence ID" value="RRJ84338.1"/>
    <property type="molecule type" value="Genomic_DNA"/>
</dbReference>
<name>A0A3P3VQU7_9GAMM</name>
<gene>
    <name evidence="1" type="ORF">D0544_04305</name>
</gene>
<evidence type="ECO:0000313" key="2">
    <source>
        <dbReference type="Proteomes" id="UP000280792"/>
    </source>
</evidence>
<organism evidence="1 2">
    <name type="scientific">Aestuariirhabdus litorea</name>
    <dbReference type="NCBI Taxonomy" id="2528527"/>
    <lineage>
        <taxon>Bacteria</taxon>
        <taxon>Pseudomonadati</taxon>
        <taxon>Pseudomonadota</taxon>
        <taxon>Gammaproteobacteria</taxon>
        <taxon>Oceanospirillales</taxon>
        <taxon>Aestuariirhabdaceae</taxon>
        <taxon>Aestuariirhabdus</taxon>
    </lineage>
</organism>